<dbReference type="InterPro" id="IPR003598">
    <property type="entry name" value="Ig_sub2"/>
</dbReference>
<dbReference type="PANTHER" id="PTHR47633:SF4">
    <property type="entry name" value="MYOPALLADIN ISOFORM X1"/>
    <property type="match status" value="1"/>
</dbReference>
<dbReference type="Proteomes" id="UP001164746">
    <property type="component" value="Chromosome 7"/>
</dbReference>
<dbReference type="SMART" id="SM00408">
    <property type="entry name" value="IGc2"/>
    <property type="match status" value="2"/>
</dbReference>
<dbReference type="PROSITE" id="PS50835">
    <property type="entry name" value="IG_LIKE"/>
    <property type="match status" value="2"/>
</dbReference>
<reference evidence="2" key="1">
    <citation type="submission" date="2022-11" db="EMBL/GenBank/DDBJ databases">
        <title>Centuries of genome instability and evolution in soft-shell clam transmissible cancer (bioRxiv).</title>
        <authorList>
            <person name="Hart S.F.M."/>
            <person name="Yonemitsu M.A."/>
            <person name="Giersch R.M."/>
            <person name="Beal B.F."/>
            <person name="Arriagada G."/>
            <person name="Davis B.W."/>
            <person name="Ostrander E.A."/>
            <person name="Goff S.P."/>
            <person name="Metzger M.J."/>
        </authorList>
    </citation>
    <scope>NUCLEOTIDE SEQUENCE</scope>
    <source>
        <strain evidence="2">MELC-2E11</strain>
        <tissue evidence="2">Siphon/mantle</tissue>
    </source>
</reference>
<name>A0ABY7ENB6_MYAAR</name>
<dbReference type="EMBL" id="CP111018">
    <property type="protein sequence ID" value="WAR10467.1"/>
    <property type="molecule type" value="Genomic_DNA"/>
</dbReference>
<organism evidence="2 3">
    <name type="scientific">Mya arenaria</name>
    <name type="common">Soft-shell clam</name>
    <dbReference type="NCBI Taxonomy" id="6604"/>
    <lineage>
        <taxon>Eukaryota</taxon>
        <taxon>Metazoa</taxon>
        <taxon>Spiralia</taxon>
        <taxon>Lophotrochozoa</taxon>
        <taxon>Mollusca</taxon>
        <taxon>Bivalvia</taxon>
        <taxon>Autobranchia</taxon>
        <taxon>Heteroconchia</taxon>
        <taxon>Euheterodonta</taxon>
        <taxon>Imparidentia</taxon>
        <taxon>Neoheterodontei</taxon>
        <taxon>Myida</taxon>
        <taxon>Myoidea</taxon>
        <taxon>Myidae</taxon>
        <taxon>Mya</taxon>
    </lineage>
</organism>
<evidence type="ECO:0000259" key="1">
    <source>
        <dbReference type="PROSITE" id="PS50835"/>
    </source>
</evidence>
<sequence>MCKATSMAGSASSSAELIVRASVIPPSFTERLYDISIREGEPVKLIVRVAGQPAPEVTWYREGQQLVSSPDFEIVQDGKPMEDNPQMKFIHEDDNYTLLIYEVRAEDAGKYACVAINNVGKATCTASLNVQIQSPETVQPLEEALRAPECTQPPQNLVIDEGEPVTFTCKITGSPAPTVTWYRNNQIVKPSKYFHMESTPDGVHILSILEAFPEDTGIYKCVARNKAGETTVTCQLKVYGLESEHEHVTPTQLEQPPQIAEERVTRKKKDSEILEGLEERRAEPDFLDMIYRLTQTDIGHEISEISYWYRLTYKTSYTYISACEISFTYSLTCEINFTFSSTCKLATRNAKSGRYYMMLGQNGPSPRSAT</sequence>
<dbReference type="InterPro" id="IPR013098">
    <property type="entry name" value="Ig_I-set"/>
</dbReference>
<dbReference type="Gene3D" id="2.60.40.10">
    <property type="entry name" value="Immunoglobulins"/>
    <property type="match status" value="2"/>
</dbReference>
<keyword evidence="3" id="KW-1185">Reference proteome</keyword>
<dbReference type="InterPro" id="IPR003599">
    <property type="entry name" value="Ig_sub"/>
</dbReference>
<accession>A0ABY7ENB6</accession>
<feature type="domain" description="Ig-like" evidence="1">
    <location>
        <begin position="26"/>
        <end position="129"/>
    </location>
</feature>
<protein>
    <submittedName>
        <fullName evidence="2">TITIN-like protein</fullName>
    </submittedName>
</protein>
<dbReference type="PANTHER" id="PTHR47633">
    <property type="entry name" value="IMMUNOGLOBULIN"/>
    <property type="match status" value="1"/>
</dbReference>
<evidence type="ECO:0000313" key="2">
    <source>
        <dbReference type="EMBL" id="WAR10467.1"/>
    </source>
</evidence>
<dbReference type="Pfam" id="PF07679">
    <property type="entry name" value="I-set"/>
    <property type="match status" value="2"/>
</dbReference>
<dbReference type="SUPFAM" id="SSF48726">
    <property type="entry name" value="Immunoglobulin"/>
    <property type="match status" value="2"/>
</dbReference>
<evidence type="ECO:0000313" key="3">
    <source>
        <dbReference type="Proteomes" id="UP001164746"/>
    </source>
</evidence>
<feature type="domain" description="Ig-like" evidence="1">
    <location>
        <begin position="148"/>
        <end position="233"/>
    </location>
</feature>
<proteinExistence type="predicted"/>
<gene>
    <name evidence="2" type="ORF">MAR_035543</name>
</gene>
<dbReference type="InterPro" id="IPR007110">
    <property type="entry name" value="Ig-like_dom"/>
</dbReference>
<dbReference type="InterPro" id="IPR013783">
    <property type="entry name" value="Ig-like_fold"/>
</dbReference>
<dbReference type="InterPro" id="IPR036179">
    <property type="entry name" value="Ig-like_dom_sf"/>
</dbReference>
<dbReference type="SMART" id="SM00409">
    <property type="entry name" value="IG"/>
    <property type="match status" value="2"/>
</dbReference>